<evidence type="ECO:0000256" key="3">
    <source>
        <dbReference type="ARBA" id="ARBA00022729"/>
    </source>
</evidence>
<dbReference type="NCBIfam" id="TIGR01256">
    <property type="entry name" value="modA"/>
    <property type="match status" value="1"/>
</dbReference>
<evidence type="ECO:0000256" key="4">
    <source>
        <dbReference type="SAM" id="SignalP"/>
    </source>
</evidence>
<evidence type="ECO:0000256" key="2">
    <source>
        <dbReference type="ARBA" id="ARBA00022723"/>
    </source>
</evidence>
<dbReference type="PIRSF" id="PIRSF004846">
    <property type="entry name" value="ModA"/>
    <property type="match status" value="1"/>
</dbReference>
<comment type="similarity">
    <text evidence="1">Belongs to the bacterial solute-binding protein ModA family.</text>
</comment>
<dbReference type="InterPro" id="IPR041879">
    <property type="entry name" value="YvgL-like_PBP2"/>
</dbReference>
<name>A0ABS5LEN9_9BACI</name>
<dbReference type="PANTHER" id="PTHR30632:SF0">
    <property type="entry name" value="SULFATE-BINDING PROTEIN"/>
    <property type="match status" value="1"/>
</dbReference>
<dbReference type="InterPro" id="IPR050682">
    <property type="entry name" value="ModA/WtpA"/>
</dbReference>
<dbReference type="Proteomes" id="UP000682403">
    <property type="component" value="Unassembled WGS sequence"/>
</dbReference>
<dbReference type="CDD" id="cd13537">
    <property type="entry name" value="PBP2_YvgL_like"/>
    <property type="match status" value="1"/>
</dbReference>
<proteinExistence type="inferred from homology"/>
<dbReference type="PANTHER" id="PTHR30632">
    <property type="entry name" value="MOLYBDATE-BINDING PERIPLASMIC PROTEIN"/>
    <property type="match status" value="1"/>
</dbReference>
<evidence type="ECO:0000313" key="5">
    <source>
        <dbReference type="EMBL" id="MBS2969176.1"/>
    </source>
</evidence>
<keyword evidence="3 4" id="KW-0732">Signal</keyword>
<dbReference type="Pfam" id="PF13531">
    <property type="entry name" value="SBP_bac_11"/>
    <property type="match status" value="1"/>
</dbReference>
<evidence type="ECO:0000313" key="6">
    <source>
        <dbReference type="Proteomes" id="UP000682403"/>
    </source>
</evidence>
<dbReference type="SUPFAM" id="SSF53850">
    <property type="entry name" value="Periplasmic binding protein-like II"/>
    <property type="match status" value="1"/>
</dbReference>
<dbReference type="InterPro" id="IPR005950">
    <property type="entry name" value="ModA"/>
</dbReference>
<protein>
    <submittedName>
        <fullName evidence="5">Molybdate ABC transporter substrate-binding protein</fullName>
    </submittedName>
</protein>
<feature type="chain" id="PRO_5045643879" evidence="4">
    <location>
        <begin position="23"/>
        <end position="255"/>
    </location>
</feature>
<dbReference type="EMBL" id="JAGVRK010000001">
    <property type="protein sequence ID" value="MBS2969176.1"/>
    <property type="molecule type" value="Genomic_DNA"/>
</dbReference>
<keyword evidence="2" id="KW-0479">Metal-binding</keyword>
<evidence type="ECO:0000256" key="1">
    <source>
        <dbReference type="ARBA" id="ARBA00009175"/>
    </source>
</evidence>
<feature type="signal peptide" evidence="4">
    <location>
        <begin position="1"/>
        <end position="22"/>
    </location>
</feature>
<dbReference type="PROSITE" id="PS51257">
    <property type="entry name" value="PROKAR_LIPOPROTEIN"/>
    <property type="match status" value="1"/>
</dbReference>
<comment type="caution">
    <text evidence="5">The sequence shown here is derived from an EMBL/GenBank/DDBJ whole genome shotgun (WGS) entry which is preliminary data.</text>
</comment>
<accession>A0ABS5LEN9</accession>
<keyword evidence="6" id="KW-1185">Reference proteome</keyword>
<organism evidence="5 6">
    <name type="scientific">Metabacillus flavus</name>
    <dbReference type="NCBI Taxonomy" id="2823519"/>
    <lineage>
        <taxon>Bacteria</taxon>
        <taxon>Bacillati</taxon>
        <taxon>Bacillota</taxon>
        <taxon>Bacilli</taxon>
        <taxon>Bacillales</taxon>
        <taxon>Bacillaceae</taxon>
        <taxon>Metabacillus</taxon>
    </lineage>
</organism>
<dbReference type="Gene3D" id="3.40.190.10">
    <property type="entry name" value="Periplasmic binding protein-like II"/>
    <property type="match status" value="2"/>
</dbReference>
<reference evidence="5 6" key="1">
    <citation type="submission" date="2021-04" db="EMBL/GenBank/DDBJ databases">
        <title>Metabacillus sp. strain KIGAM252 whole genome sequence.</title>
        <authorList>
            <person name="Seo M.-J."/>
            <person name="Cho E.-S."/>
            <person name="Hwang C.Y."/>
            <person name="Yoon D.J."/>
        </authorList>
    </citation>
    <scope>NUCLEOTIDE SEQUENCE [LARGE SCALE GENOMIC DNA]</scope>
    <source>
        <strain evidence="5 6">KIGAM252</strain>
    </source>
</reference>
<gene>
    <name evidence="5" type="primary">modA</name>
    <name evidence="5" type="ORF">J9317_10420</name>
</gene>
<sequence>MRKSILIAAMVAMLAVSGCSSSNEKDKTELTVSAAASLKDVLTEIQKDFNKQHPTIELSFNYGASGTLQQQISQGAPADLFFSAAEDKFDLLKEEGEIDEKHALDLIGNEIVLITGKDSKIKSFEELNRLKGTFSIGTPESVPAGHYAKETLTTLGLWDKLTKQIVYGRDVRQVLNYVETGNAEAGIVYQTDASASKQIKIAAIPPEGSHSAIIYPLGIIKKTPHPKEAEKLYTYLISKEAMKTYEKYGFSKADQ</sequence>